<accession>A0ABZ0RT43</accession>
<dbReference type="RefSeq" id="WP_319834767.1">
    <property type="nucleotide sequence ID" value="NZ_CP138858.1"/>
</dbReference>
<feature type="transmembrane region" description="Helical" evidence="1">
    <location>
        <begin position="46"/>
        <end position="64"/>
    </location>
</feature>
<name>A0ABZ0RT43_9BACT</name>
<keyword evidence="1" id="KW-0812">Transmembrane</keyword>
<feature type="transmembrane region" description="Helical" evidence="1">
    <location>
        <begin position="182"/>
        <end position="202"/>
    </location>
</feature>
<proteinExistence type="predicted"/>
<keyword evidence="1" id="KW-0472">Membrane</keyword>
<organism evidence="2 3">
    <name type="scientific">Coraliomargarita algicola</name>
    <dbReference type="NCBI Taxonomy" id="3092156"/>
    <lineage>
        <taxon>Bacteria</taxon>
        <taxon>Pseudomonadati</taxon>
        <taxon>Verrucomicrobiota</taxon>
        <taxon>Opitutia</taxon>
        <taxon>Puniceicoccales</taxon>
        <taxon>Coraliomargaritaceae</taxon>
        <taxon>Coraliomargarita</taxon>
    </lineage>
</organism>
<sequence length="511" mass="56659">MHTIFHLLKWQIREHRILLCVNSALLTVLLAIPLLTDSSALTEITLLLKVCLLVSCAVLCTRITHAQPYTGSESFWMTRPLSRRAHLASQLLLLSLFILLPTLAGMLAMTIHMDGEATHYLAALLSWGIYVGSFLFLFALTCTTSTASGAIILIIAIFTLAGILGSTATSNFSNGSRPNPDALVILMPTLGILALICITVFIKRITQTRIVLILLGVAILPLLSVIQSFKLGSTAEAHIANAPKIKLLTQPPQELNRSQSSYYHPLLLTSENPRRVTIPNRLSLETENGTFIRKYFRTNNTQLNPLFTDKIMAAFPAAVEVVSTTNIAPFLKVAGNEFIDIQNEVIDSFTLENERSATLCLTDYSIQQIGALPLTADASKSRSGLRFSIHAVKSSQHGTQVQYSLQRSITKDINNKQRWAEVYMALYDPQSKRLIVQLSKIAHYPLTEKSSLTTHHQSNTFNIPTDLLTPSTELHIFIIKKEKYYCMPTSLAPGVYYSSVESARKPPPRKL</sequence>
<feature type="transmembrane region" description="Helical" evidence="1">
    <location>
        <begin position="17"/>
        <end position="34"/>
    </location>
</feature>
<feature type="transmembrane region" description="Helical" evidence="1">
    <location>
        <begin position="117"/>
        <end position="138"/>
    </location>
</feature>
<dbReference type="Proteomes" id="UP001324993">
    <property type="component" value="Chromosome"/>
</dbReference>
<feature type="transmembrane region" description="Helical" evidence="1">
    <location>
        <begin position="209"/>
        <end position="229"/>
    </location>
</feature>
<feature type="transmembrane region" description="Helical" evidence="1">
    <location>
        <begin position="85"/>
        <end position="111"/>
    </location>
</feature>
<evidence type="ECO:0000313" key="2">
    <source>
        <dbReference type="EMBL" id="WPJ97955.1"/>
    </source>
</evidence>
<reference evidence="2 3" key="1">
    <citation type="submission" date="2023-11" db="EMBL/GenBank/DDBJ databases">
        <title>Coraliomargarita sp. nov., isolated from marine algae.</title>
        <authorList>
            <person name="Lee J.K."/>
            <person name="Baek J.H."/>
            <person name="Kim J.M."/>
            <person name="Choi D.G."/>
            <person name="Jeon C.O."/>
        </authorList>
    </citation>
    <scope>NUCLEOTIDE SEQUENCE [LARGE SCALE GENOMIC DNA]</scope>
    <source>
        <strain evidence="2 3">J2-16</strain>
    </source>
</reference>
<keyword evidence="1" id="KW-1133">Transmembrane helix</keyword>
<dbReference type="EMBL" id="CP138858">
    <property type="protein sequence ID" value="WPJ97955.1"/>
    <property type="molecule type" value="Genomic_DNA"/>
</dbReference>
<feature type="transmembrane region" description="Helical" evidence="1">
    <location>
        <begin position="150"/>
        <end position="170"/>
    </location>
</feature>
<gene>
    <name evidence="2" type="ORF">SH580_09550</name>
</gene>
<evidence type="ECO:0000313" key="3">
    <source>
        <dbReference type="Proteomes" id="UP001324993"/>
    </source>
</evidence>
<evidence type="ECO:0000256" key="1">
    <source>
        <dbReference type="SAM" id="Phobius"/>
    </source>
</evidence>
<protein>
    <submittedName>
        <fullName evidence="2">ABC-2 transporter permease</fullName>
    </submittedName>
</protein>
<keyword evidence="3" id="KW-1185">Reference proteome</keyword>